<dbReference type="Gene3D" id="3.90.1570.10">
    <property type="entry name" value="tt1808, chain A"/>
    <property type="match status" value="1"/>
</dbReference>
<name>A0A2T0QC32_9ACTN</name>
<dbReference type="GO" id="GO:0004519">
    <property type="term" value="F:endonuclease activity"/>
    <property type="evidence" value="ECO:0007669"/>
    <property type="project" value="UniProtKB-KW"/>
</dbReference>
<feature type="domain" description="Putative restriction endonuclease" evidence="1">
    <location>
        <begin position="28"/>
        <end position="187"/>
    </location>
</feature>
<dbReference type="Pfam" id="PF05685">
    <property type="entry name" value="Uma2"/>
    <property type="match status" value="1"/>
</dbReference>
<comment type="caution">
    <text evidence="2">The sequence shown here is derived from an EMBL/GenBank/DDBJ whole genome shotgun (WGS) entry which is preliminary data.</text>
</comment>
<dbReference type="PANTHER" id="PTHR35400:SF3">
    <property type="entry name" value="SLL1072 PROTEIN"/>
    <property type="match status" value="1"/>
</dbReference>
<organism evidence="2 3">
    <name type="scientific">Allonocardiopsis opalescens</name>
    <dbReference type="NCBI Taxonomy" id="1144618"/>
    <lineage>
        <taxon>Bacteria</taxon>
        <taxon>Bacillati</taxon>
        <taxon>Actinomycetota</taxon>
        <taxon>Actinomycetes</taxon>
        <taxon>Streptosporangiales</taxon>
        <taxon>Allonocardiopsis</taxon>
    </lineage>
</organism>
<dbReference type="InterPro" id="IPR012296">
    <property type="entry name" value="Nuclease_put_TT1808"/>
</dbReference>
<dbReference type="CDD" id="cd06260">
    <property type="entry name" value="DUF820-like"/>
    <property type="match status" value="1"/>
</dbReference>
<gene>
    <name evidence="2" type="ORF">CLV72_10147</name>
</gene>
<sequence>MTAVMPEREVHIEGVISSMRDLAARLSEIQGLRVEIIGGNILVSPTPSFKHGKIVLQLIRQLDPQLPADRMPQPSYSVESVEDDEDYCSPDLMIVPEELGDEEGWLAPADIVDMAVEVVSKGNVPADTTLKPRAYARWGIPIYLMIDPRNGDIVLYSDPVDGRYRGRHDYTFGDTVTLPAPLAGISIESKEFPRYGG</sequence>
<dbReference type="SUPFAM" id="SSF52980">
    <property type="entry name" value="Restriction endonuclease-like"/>
    <property type="match status" value="1"/>
</dbReference>
<protein>
    <submittedName>
        <fullName evidence="2">Uma2 family endonuclease</fullName>
    </submittedName>
</protein>
<dbReference type="RefSeq" id="WP_106237195.1">
    <property type="nucleotide sequence ID" value="NZ_PVZC01000001.1"/>
</dbReference>
<evidence type="ECO:0000313" key="3">
    <source>
        <dbReference type="Proteomes" id="UP000237846"/>
    </source>
</evidence>
<dbReference type="InterPro" id="IPR011335">
    <property type="entry name" value="Restrct_endonuc-II-like"/>
</dbReference>
<evidence type="ECO:0000259" key="1">
    <source>
        <dbReference type="Pfam" id="PF05685"/>
    </source>
</evidence>
<dbReference type="AlphaFoldDB" id="A0A2T0QC32"/>
<keyword evidence="2" id="KW-0378">Hydrolase</keyword>
<proteinExistence type="predicted"/>
<dbReference type="InterPro" id="IPR008538">
    <property type="entry name" value="Uma2"/>
</dbReference>
<dbReference type="Proteomes" id="UP000237846">
    <property type="component" value="Unassembled WGS sequence"/>
</dbReference>
<keyword evidence="3" id="KW-1185">Reference proteome</keyword>
<reference evidence="2 3" key="1">
    <citation type="submission" date="2018-03" db="EMBL/GenBank/DDBJ databases">
        <title>Genomic Encyclopedia of Archaeal and Bacterial Type Strains, Phase II (KMG-II): from individual species to whole genera.</title>
        <authorList>
            <person name="Goeker M."/>
        </authorList>
    </citation>
    <scope>NUCLEOTIDE SEQUENCE [LARGE SCALE GENOMIC DNA]</scope>
    <source>
        <strain evidence="2 3">DSM 45601</strain>
    </source>
</reference>
<dbReference type="EMBL" id="PVZC01000001">
    <property type="protein sequence ID" value="PRY01465.1"/>
    <property type="molecule type" value="Genomic_DNA"/>
</dbReference>
<keyword evidence="2" id="KW-0255">Endonuclease</keyword>
<keyword evidence="2" id="KW-0540">Nuclease</keyword>
<evidence type="ECO:0000313" key="2">
    <source>
        <dbReference type="EMBL" id="PRY01465.1"/>
    </source>
</evidence>
<dbReference type="OrthoDB" id="3423889at2"/>
<accession>A0A2T0QC32</accession>
<dbReference type="PANTHER" id="PTHR35400">
    <property type="entry name" value="SLR1083 PROTEIN"/>
    <property type="match status" value="1"/>
</dbReference>